<comment type="similarity">
    <text evidence="2 5">Belongs to the carotenoid/retinoid oxidoreductase family.</text>
</comment>
<dbReference type="OrthoDB" id="9774675at2"/>
<evidence type="ECO:0000256" key="7">
    <source>
        <dbReference type="SAM" id="Phobius"/>
    </source>
</evidence>
<evidence type="ECO:0000313" key="10">
    <source>
        <dbReference type="Proteomes" id="UP000253529"/>
    </source>
</evidence>
<evidence type="ECO:0000256" key="2">
    <source>
        <dbReference type="ARBA" id="ARBA00006046"/>
    </source>
</evidence>
<feature type="region of interest" description="Disordered" evidence="6">
    <location>
        <begin position="493"/>
        <end position="513"/>
    </location>
</feature>
<dbReference type="Gene3D" id="3.50.50.60">
    <property type="entry name" value="FAD/NAD(P)-binding domain"/>
    <property type="match status" value="2"/>
</dbReference>
<sequence>MADRRIVIVGAGMGGLAAAVLLSSAGFRTTVIEATDRAGGKMRPAPLAGRPIDAGPTVLTMRWVFDRLFDEAGSSLSQWATLVRAERLARHAWADGSRLDLYSDIDRSADAILAFAGAREARGYRAFCKRAQAIYETLRPGFIDAPRVAGPLDLSARVGLSHVGDLVRIAPFATMWKALGEHFADPRLRQLFGRYATYCGSSPFLAPATLMLVAHVEREGVWLVEGGMARLAEALRGLAEARGAQFRFGTAVARILTAGGRVAGVATGAGEPIAADAVIWNGDVAALADGAAGPEARRAVAAHTPERSLSAVTWAMSARVRGFPLVRHTVFFSRDSRAEFDDLFARGRLPAAPTVYLCAQDRGDSDAGAPSGPERVFGLVNAPARPANRPLTAAEIETCESAAFSLLGRCGLTIERDRESIVRTIPEDFAKVYPSTRGALYGPATHGWKATFAREGAKTRLPGLYLAGGSVHPGPGAPMAALSGRQAALSVIRDLSSTGRSRPAATPGGTSTR</sequence>
<feature type="domain" description="Amine oxidase" evidence="8">
    <location>
        <begin position="13"/>
        <end position="489"/>
    </location>
</feature>
<evidence type="ECO:0000256" key="4">
    <source>
        <dbReference type="ARBA" id="ARBA00023002"/>
    </source>
</evidence>
<keyword evidence="3 5" id="KW-0125">Carotenoid biosynthesis</keyword>
<protein>
    <submittedName>
        <fullName evidence="9">1-hydroxycarotenoid 3,4-desaturase</fullName>
    </submittedName>
</protein>
<keyword evidence="7" id="KW-1133">Transmembrane helix</keyword>
<comment type="pathway">
    <text evidence="1 5">Carotenoid biosynthesis.</text>
</comment>
<comment type="caution">
    <text evidence="9">The sequence shown here is derived from an EMBL/GenBank/DDBJ whole genome shotgun (WGS) entry which is preliminary data.</text>
</comment>
<dbReference type="InterPro" id="IPR054841">
    <property type="entry name" value="carotdesatCrtD"/>
</dbReference>
<keyword evidence="7" id="KW-0472">Membrane</keyword>
<dbReference type="AlphaFoldDB" id="A0A366EKE7"/>
<keyword evidence="4 5" id="KW-0560">Oxidoreductase</keyword>
<evidence type="ECO:0000259" key="8">
    <source>
        <dbReference type="Pfam" id="PF01593"/>
    </source>
</evidence>
<accession>A0A366EKE7</accession>
<evidence type="ECO:0000256" key="3">
    <source>
        <dbReference type="ARBA" id="ARBA00022746"/>
    </source>
</evidence>
<name>A0A366EKE7_9HYPH</name>
<reference evidence="9 10" key="1">
    <citation type="submission" date="2018-06" db="EMBL/GenBank/DDBJ databases">
        <title>Genomic Encyclopedia of Type Strains, Phase IV (KMG-IV): sequencing the most valuable type-strain genomes for metagenomic binning, comparative biology and taxonomic classification.</title>
        <authorList>
            <person name="Goeker M."/>
        </authorList>
    </citation>
    <scope>NUCLEOTIDE SEQUENCE [LARGE SCALE GENOMIC DNA]</scope>
    <source>
        <strain evidence="9 10">DSM 24875</strain>
    </source>
</reference>
<dbReference type="SUPFAM" id="SSF51905">
    <property type="entry name" value="FAD/NAD(P)-binding domain"/>
    <property type="match status" value="1"/>
</dbReference>
<dbReference type="PANTHER" id="PTHR43734">
    <property type="entry name" value="PHYTOENE DESATURASE"/>
    <property type="match status" value="1"/>
</dbReference>
<dbReference type="InterPro" id="IPR014105">
    <property type="entry name" value="Carotenoid/retinoid_OxRdtase"/>
</dbReference>
<gene>
    <name evidence="9" type="ORF">DFR50_14843</name>
</gene>
<keyword evidence="7" id="KW-0812">Transmembrane</keyword>
<organism evidence="9 10">
    <name type="scientific">Roseiarcus fermentans</name>
    <dbReference type="NCBI Taxonomy" id="1473586"/>
    <lineage>
        <taxon>Bacteria</taxon>
        <taxon>Pseudomonadati</taxon>
        <taxon>Pseudomonadota</taxon>
        <taxon>Alphaproteobacteria</taxon>
        <taxon>Hyphomicrobiales</taxon>
        <taxon>Roseiarcaceae</taxon>
        <taxon>Roseiarcus</taxon>
    </lineage>
</organism>
<feature type="transmembrane region" description="Helical" evidence="7">
    <location>
        <begin position="7"/>
        <end position="27"/>
    </location>
</feature>
<dbReference type="InterPro" id="IPR002937">
    <property type="entry name" value="Amino_oxidase"/>
</dbReference>
<evidence type="ECO:0000256" key="5">
    <source>
        <dbReference type="RuleBase" id="RU362075"/>
    </source>
</evidence>
<dbReference type="RefSeq" id="WP_113893160.1">
    <property type="nucleotide sequence ID" value="NZ_QNRK01000048.1"/>
</dbReference>
<keyword evidence="10" id="KW-1185">Reference proteome</keyword>
<dbReference type="PANTHER" id="PTHR43734:SF7">
    <property type="entry name" value="4,4'-DIAPONEUROSPORENE OXYGENASE"/>
    <property type="match status" value="1"/>
</dbReference>
<dbReference type="EMBL" id="QNRK01000048">
    <property type="protein sequence ID" value="RBP02902.1"/>
    <property type="molecule type" value="Genomic_DNA"/>
</dbReference>
<dbReference type="GO" id="GO:0016117">
    <property type="term" value="P:carotenoid biosynthetic process"/>
    <property type="evidence" value="ECO:0007669"/>
    <property type="project" value="UniProtKB-KW"/>
</dbReference>
<dbReference type="GO" id="GO:0016491">
    <property type="term" value="F:oxidoreductase activity"/>
    <property type="evidence" value="ECO:0007669"/>
    <property type="project" value="UniProtKB-KW"/>
</dbReference>
<dbReference type="NCBIfam" id="NF045637">
    <property type="entry name" value="carotdesatCrtDProt"/>
    <property type="match status" value="1"/>
</dbReference>
<dbReference type="Pfam" id="PF01593">
    <property type="entry name" value="Amino_oxidase"/>
    <property type="match status" value="1"/>
</dbReference>
<proteinExistence type="inferred from homology"/>
<evidence type="ECO:0000256" key="1">
    <source>
        <dbReference type="ARBA" id="ARBA00004829"/>
    </source>
</evidence>
<evidence type="ECO:0000256" key="6">
    <source>
        <dbReference type="SAM" id="MobiDB-lite"/>
    </source>
</evidence>
<dbReference type="Proteomes" id="UP000253529">
    <property type="component" value="Unassembled WGS sequence"/>
</dbReference>
<dbReference type="InterPro" id="IPR036188">
    <property type="entry name" value="FAD/NAD-bd_sf"/>
</dbReference>
<dbReference type="NCBIfam" id="TIGR02734">
    <property type="entry name" value="crtI_fam"/>
    <property type="match status" value="1"/>
</dbReference>
<evidence type="ECO:0000313" key="9">
    <source>
        <dbReference type="EMBL" id="RBP02902.1"/>
    </source>
</evidence>